<keyword evidence="5 10" id="KW-1133">Transmembrane helix</keyword>
<comment type="subcellular location">
    <subcellularLocation>
        <location evidence="1">Membrane</location>
        <topology evidence="1">Multi-pass membrane protein</topology>
    </subcellularLocation>
</comment>
<dbReference type="InterPro" id="IPR013766">
    <property type="entry name" value="Thioredoxin_domain"/>
</dbReference>
<dbReference type="Proteomes" id="UP001239462">
    <property type="component" value="Unassembled WGS sequence"/>
</dbReference>
<evidence type="ECO:0000256" key="1">
    <source>
        <dbReference type="ARBA" id="ARBA00004141"/>
    </source>
</evidence>
<name>A0ABT7PQ00_9BACT</name>
<proteinExistence type="inferred from homology"/>
<dbReference type="InterPro" id="IPR038354">
    <property type="entry name" value="VKOR_sf"/>
</dbReference>
<dbReference type="PANTHER" id="PTHR34573:SF1">
    <property type="entry name" value="VITAMIN K EPOXIDE REDUCTASE DOMAIN-CONTAINING PROTEIN"/>
    <property type="match status" value="1"/>
</dbReference>
<organism evidence="12 13">
    <name type="scientific">Roseiconus lacunae</name>
    <dbReference type="NCBI Taxonomy" id="2605694"/>
    <lineage>
        <taxon>Bacteria</taxon>
        <taxon>Pseudomonadati</taxon>
        <taxon>Planctomycetota</taxon>
        <taxon>Planctomycetia</taxon>
        <taxon>Pirellulales</taxon>
        <taxon>Pirellulaceae</taxon>
        <taxon>Roseiconus</taxon>
    </lineage>
</organism>
<evidence type="ECO:0000256" key="6">
    <source>
        <dbReference type="ARBA" id="ARBA00023002"/>
    </source>
</evidence>
<evidence type="ECO:0000256" key="5">
    <source>
        <dbReference type="ARBA" id="ARBA00022989"/>
    </source>
</evidence>
<feature type="transmembrane region" description="Helical" evidence="10">
    <location>
        <begin position="93"/>
        <end position="114"/>
    </location>
</feature>
<evidence type="ECO:0000256" key="8">
    <source>
        <dbReference type="ARBA" id="ARBA00023157"/>
    </source>
</evidence>
<reference evidence="12 13" key="1">
    <citation type="submission" date="2023-06" db="EMBL/GenBank/DDBJ databases">
        <title>Roseiconus lacunae JC819 isolated from Gulf of Mannar region, Tamil Nadu.</title>
        <authorList>
            <person name="Pk S."/>
            <person name="Ch S."/>
            <person name="Ch V.R."/>
        </authorList>
    </citation>
    <scope>NUCLEOTIDE SEQUENCE [LARGE SCALE GENOMIC DNA]</scope>
    <source>
        <strain evidence="12 13">JC819</strain>
    </source>
</reference>
<evidence type="ECO:0000313" key="12">
    <source>
        <dbReference type="EMBL" id="MDM4018583.1"/>
    </source>
</evidence>
<evidence type="ECO:0000313" key="13">
    <source>
        <dbReference type="Proteomes" id="UP001239462"/>
    </source>
</evidence>
<comment type="caution">
    <text evidence="12">The sequence shown here is derived from an EMBL/GenBank/DDBJ whole genome shotgun (WGS) entry which is preliminary data.</text>
</comment>
<keyword evidence="4" id="KW-0874">Quinone</keyword>
<dbReference type="InterPro" id="IPR036249">
    <property type="entry name" value="Thioredoxin-like_sf"/>
</dbReference>
<dbReference type="EMBL" id="JASZZN010000023">
    <property type="protein sequence ID" value="MDM4018583.1"/>
    <property type="molecule type" value="Genomic_DNA"/>
</dbReference>
<feature type="transmembrane region" description="Helical" evidence="10">
    <location>
        <begin position="185"/>
        <end position="203"/>
    </location>
</feature>
<accession>A0ABT7PQ00</accession>
<feature type="transmembrane region" description="Helical" evidence="10">
    <location>
        <begin position="126"/>
        <end position="144"/>
    </location>
</feature>
<protein>
    <submittedName>
        <fullName evidence="12">Vitamin K epoxide reductase family protein</fullName>
    </submittedName>
</protein>
<comment type="similarity">
    <text evidence="2">Belongs to the VKOR family.</text>
</comment>
<dbReference type="Gene3D" id="3.40.30.10">
    <property type="entry name" value="Glutaredoxin"/>
    <property type="match status" value="1"/>
</dbReference>
<keyword evidence="9" id="KW-0676">Redox-active center</keyword>
<dbReference type="Pfam" id="PF07884">
    <property type="entry name" value="VKOR"/>
    <property type="match status" value="1"/>
</dbReference>
<keyword evidence="7 10" id="KW-0472">Membrane</keyword>
<feature type="transmembrane region" description="Helical" evidence="10">
    <location>
        <begin position="150"/>
        <end position="173"/>
    </location>
</feature>
<evidence type="ECO:0000256" key="4">
    <source>
        <dbReference type="ARBA" id="ARBA00022719"/>
    </source>
</evidence>
<keyword evidence="8" id="KW-1015">Disulfide bond</keyword>
<evidence type="ECO:0000256" key="7">
    <source>
        <dbReference type="ARBA" id="ARBA00023136"/>
    </source>
</evidence>
<dbReference type="PROSITE" id="PS00194">
    <property type="entry name" value="THIOREDOXIN_1"/>
    <property type="match status" value="1"/>
</dbReference>
<dbReference type="InterPro" id="IPR012932">
    <property type="entry name" value="VKOR"/>
</dbReference>
<dbReference type="SMART" id="SM00756">
    <property type="entry name" value="VKc"/>
    <property type="match status" value="1"/>
</dbReference>
<dbReference type="Pfam" id="PF13462">
    <property type="entry name" value="Thioredoxin_4"/>
    <property type="match status" value="1"/>
</dbReference>
<dbReference type="Gene3D" id="1.20.1440.130">
    <property type="entry name" value="VKOR domain"/>
    <property type="match status" value="1"/>
</dbReference>
<gene>
    <name evidence="12" type="ORF">QTN89_24235</name>
</gene>
<dbReference type="InterPro" id="IPR017937">
    <property type="entry name" value="Thioredoxin_CS"/>
</dbReference>
<keyword evidence="6" id="KW-0560">Oxidoreductase</keyword>
<evidence type="ECO:0000256" key="9">
    <source>
        <dbReference type="ARBA" id="ARBA00023284"/>
    </source>
</evidence>
<dbReference type="InterPro" id="IPR012336">
    <property type="entry name" value="Thioredoxin-like_fold"/>
</dbReference>
<keyword evidence="3 10" id="KW-0812">Transmembrane</keyword>
<evidence type="ECO:0000256" key="2">
    <source>
        <dbReference type="ARBA" id="ARBA00006214"/>
    </source>
</evidence>
<evidence type="ECO:0000259" key="11">
    <source>
        <dbReference type="PROSITE" id="PS51352"/>
    </source>
</evidence>
<dbReference type="CDD" id="cd10546">
    <property type="entry name" value="VKOR"/>
    <property type="match status" value="1"/>
</dbReference>
<dbReference type="PROSITE" id="PS51352">
    <property type="entry name" value="THIOREDOXIN_2"/>
    <property type="match status" value="1"/>
</dbReference>
<evidence type="ECO:0000256" key="3">
    <source>
        <dbReference type="ARBA" id="ARBA00022692"/>
    </source>
</evidence>
<feature type="transmembrane region" description="Helical" evidence="10">
    <location>
        <begin position="44"/>
        <end position="63"/>
    </location>
</feature>
<keyword evidence="13" id="KW-1185">Reference proteome</keyword>
<dbReference type="RefSeq" id="WP_235034094.1">
    <property type="nucleotide sequence ID" value="NZ_JASZZN010000023.1"/>
</dbReference>
<feature type="domain" description="Thioredoxin" evidence="11">
    <location>
        <begin position="242"/>
        <end position="434"/>
    </location>
</feature>
<dbReference type="SUPFAM" id="SSF52833">
    <property type="entry name" value="Thioredoxin-like"/>
    <property type="match status" value="1"/>
</dbReference>
<sequence>MSLADIYRPKLRNQPTGYHPMYGPIGGKKSAESGKEIFEYSANWWAMIGGSSIALVTSLYLAWASLTSSGVAGCGGDLFDCSNVLNSRWSSVLSVPVSIPAIVAHTTMIGLLVWTPTSLRGIRLRWTAIGVVAFAIAGAALWFIGLQFFWLQHLCPYCLAAHTAGLIVLAAYLTSGQTRRGLSKSVLASVAALLVATMIGLQFSTAAPVTYEVIDYSVPATSDSNAGDTDAGEATSVEAAEESMLFEAPPLSLGETSHDHQVVALMMSFFSPVSLVAAEVTPSNGAAPTETVSKTARLLRNIKLDTSSWPLVGKPDAELVFVEMFDYTCPHCQRTHQSLEQARKHFGDQLAVISLPVPLDKECNASVKTTHASHAEACELAKLAVAVWLADREQFESFHDYLFDEKPSYAQAITKARSMVDVEKLDATLRSATPGEYIAKHVTLYQRAGAGTIPKALFPESTVSGAIDSSQSFIQLIERHLR</sequence>
<evidence type="ECO:0000256" key="10">
    <source>
        <dbReference type="SAM" id="Phobius"/>
    </source>
</evidence>
<dbReference type="PANTHER" id="PTHR34573">
    <property type="entry name" value="VKC DOMAIN-CONTAINING PROTEIN"/>
    <property type="match status" value="1"/>
</dbReference>